<name>F2L2R8_THEU7</name>
<reference key="2">
    <citation type="submission" date="2011-03" db="EMBL/GenBank/DDBJ databases">
        <title>Complete genome sequence of the thermoacidophilic crenarchaeon Thermoproteus uzoniensis 768-20.</title>
        <authorList>
            <person name="Mardanov A.V."/>
            <person name="Gumerov V.M."/>
            <person name="Beletsky A.V."/>
            <person name="Prokofeva M.I."/>
            <person name="Bonch-Osmolovskaya E.A."/>
            <person name="Ravin N.V."/>
            <person name="Skryabin K.G."/>
        </authorList>
    </citation>
    <scope>NUCLEOTIDE SEQUENCE</scope>
    <source>
        <strain>768-20</strain>
    </source>
</reference>
<proteinExistence type="predicted"/>
<sequence length="154" mass="17263">MPFIYGVLPPIATLRPFEGVMPVKPHITIVKVREPKVVEVRLRPFTARLGDVVLLPSKSRPRYIALSVEPFSELLALRKALEALLGDIVEEKHGDFKPHLSVYSIRLKNPAVEDLAPAIEEARSLRGSAFEVRAVSLIDTTGGEYRPIHTMEFR</sequence>
<dbReference type="eggNOG" id="arCOG01737">
    <property type="taxonomic scope" value="Archaea"/>
</dbReference>
<dbReference type="AlphaFoldDB" id="F2L2R8"/>
<keyword evidence="2" id="KW-1185">Reference proteome</keyword>
<dbReference type="OrthoDB" id="27256at2157"/>
<dbReference type="EMBL" id="CP002590">
    <property type="protein sequence ID" value="AEA11856.1"/>
    <property type="molecule type" value="Genomic_DNA"/>
</dbReference>
<evidence type="ECO:0000313" key="2">
    <source>
        <dbReference type="Proteomes" id="UP000008138"/>
    </source>
</evidence>
<evidence type="ECO:0000313" key="1">
    <source>
        <dbReference type="EMBL" id="AEA11856.1"/>
    </source>
</evidence>
<dbReference type="HOGENOM" id="CLU_1691602_0_0_2"/>
<evidence type="ECO:0008006" key="3">
    <source>
        <dbReference type="Google" id="ProtNLM"/>
    </source>
</evidence>
<gene>
    <name evidence="1" type="ordered locus">TUZN_0359</name>
</gene>
<reference evidence="1 2" key="1">
    <citation type="journal article" date="2011" name="J. Bacteriol.">
        <title>Complete genome sequence of the thermoacidophilic crenarchaeon Thermoproteus uzoniensis 768-20.</title>
        <authorList>
            <person name="Mardanov A.V."/>
            <person name="Gumerov V.M."/>
            <person name="Beletsky A.V."/>
            <person name="Prokofeva M.I."/>
            <person name="Bonch-Osmolovskaya E.A."/>
            <person name="Ravin N.V."/>
            <person name="Skryabin K.G."/>
        </authorList>
    </citation>
    <scope>NUCLEOTIDE SEQUENCE [LARGE SCALE GENOMIC DNA]</scope>
    <source>
        <strain evidence="1 2">768-20</strain>
    </source>
</reference>
<dbReference type="InterPro" id="IPR009097">
    <property type="entry name" value="Cyclic_Pdiesterase"/>
</dbReference>
<dbReference type="Proteomes" id="UP000008138">
    <property type="component" value="Chromosome"/>
</dbReference>
<dbReference type="STRING" id="999630.TUZN_0359"/>
<dbReference type="GeneID" id="10359905"/>
<accession>F2L2R8</accession>
<dbReference type="SUPFAM" id="SSF55144">
    <property type="entry name" value="LigT-like"/>
    <property type="match status" value="1"/>
</dbReference>
<dbReference type="Pfam" id="PF13563">
    <property type="entry name" value="2_5_RNA_ligase2"/>
    <property type="match status" value="1"/>
</dbReference>
<dbReference type="KEGG" id="tuz:TUZN_0359"/>
<dbReference type="Gene3D" id="3.90.1140.10">
    <property type="entry name" value="Cyclic phosphodiesterase"/>
    <property type="match status" value="1"/>
</dbReference>
<organism evidence="1 2">
    <name type="scientific">Thermoproteus uzoniensis (strain 768-20)</name>
    <dbReference type="NCBI Taxonomy" id="999630"/>
    <lineage>
        <taxon>Archaea</taxon>
        <taxon>Thermoproteota</taxon>
        <taxon>Thermoprotei</taxon>
        <taxon>Thermoproteales</taxon>
        <taxon>Thermoproteaceae</taxon>
        <taxon>Thermoproteus</taxon>
    </lineage>
</organism>
<dbReference type="RefSeq" id="WP_013679192.1">
    <property type="nucleotide sequence ID" value="NC_015315.1"/>
</dbReference>
<protein>
    <recommendedName>
        <fullName evidence="3">2'-5' RNA ligase</fullName>
    </recommendedName>
</protein>